<dbReference type="Proteomes" id="UP001204953">
    <property type="component" value="Unassembled WGS sequence"/>
</dbReference>
<dbReference type="InterPro" id="IPR004282">
    <property type="entry name" value="CemA"/>
</dbReference>
<feature type="region of interest" description="Disordered" evidence="9">
    <location>
        <begin position="149"/>
        <end position="191"/>
    </location>
</feature>
<reference evidence="10" key="1">
    <citation type="submission" date="2022-06" db="EMBL/GenBank/DDBJ databases">
        <title>New cyanobacteria of genus Symplocastrum in benthos of Lake Baikal.</title>
        <authorList>
            <person name="Sorokovikova E."/>
            <person name="Tikhonova I."/>
            <person name="Krasnopeev A."/>
            <person name="Evseev P."/>
            <person name="Gladkikh A."/>
            <person name="Belykh O."/>
        </authorList>
    </citation>
    <scope>NUCLEOTIDE SEQUENCE</scope>
    <source>
        <strain evidence="10">BBK-W-15</strain>
    </source>
</reference>
<dbReference type="EMBL" id="JAMZMM010000191">
    <property type="protein sequence ID" value="MCP2730350.1"/>
    <property type="molecule type" value="Genomic_DNA"/>
</dbReference>
<evidence type="ECO:0000256" key="6">
    <source>
        <dbReference type="ARBA" id="ARBA00023065"/>
    </source>
</evidence>
<gene>
    <name evidence="8" type="primary">pxcA</name>
    <name evidence="10" type="ORF">NJ959_18115</name>
</gene>
<keyword evidence="3 8" id="KW-0812">Transmembrane</keyword>
<evidence type="ECO:0000256" key="3">
    <source>
        <dbReference type="ARBA" id="ARBA00022692"/>
    </source>
</evidence>
<organism evidence="10 11">
    <name type="scientific">Limnofasciculus baicalensis BBK-W-15</name>
    <dbReference type="NCBI Taxonomy" id="2699891"/>
    <lineage>
        <taxon>Bacteria</taxon>
        <taxon>Bacillati</taxon>
        <taxon>Cyanobacteriota</taxon>
        <taxon>Cyanophyceae</taxon>
        <taxon>Coleofasciculales</taxon>
        <taxon>Coleofasciculaceae</taxon>
        <taxon>Limnofasciculus</taxon>
        <taxon>Limnofasciculus baicalensis</taxon>
    </lineage>
</organism>
<evidence type="ECO:0000256" key="7">
    <source>
        <dbReference type="ARBA" id="ARBA00023136"/>
    </source>
</evidence>
<keyword evidence="2 8" id="KW-0813">Transport</keyword>
<keyword evidence="6 8" id="KW-0406">Ion transport</keyword>
<keyword evidence="8" id="KW-0997">Cell inner membrane</keyword>
<dbReference type="NCBIfam" id="NF002703">
    <property type="entry name" value="PRK02507.1-1"/>
    <property type="match status" value="1"/>
</dbReference>
<comment type="function">
    <text evidence="8">Required for H(+) efflux immediately after light irradiation to form a rapid H(+) concentration gradient across the thylakoid membranes. Together with PxcL, contributes to transient H(+) uptake following dark to light transition.</text>
</comment>
<feature type="transmembrane region" description="Helical" evidence="8">
    <location>
        <begin position="412"/>
        <end position="432"/>
    </location>
</feature>
<dbReference type="HAMAP" id="MF_01308">
    <property type="entry name" value="CemA_PxcA"/>
    <property type="match status" value="1"/>
</dbReference>
<evidence type="ECO:0000313" key="10">
    <source>
        <dbReference type="EMBL" id="MCP2730350.1"/>
    </source>
</evidence>
<dbReference type="GO" id="GO:0015078">
    <property type="term" value="F:proton transmembrane transporter activity"/>
    <property type="evidence" value="ECO:0007669"/>
    <property type="project" value="UniProtKB-UniRule"/>
</dbReference>
<evidence type="ECO:0000313" key="11">
    <source>
        <dbReference type="Proteomes" id="UP001204953"/>
    </source>
</evidence>
<evidence type="ECO:0000256" key="9">
    <source>
        <dbReference type="SAM" id="MobiDB-lite"/>
    </source>
</evidence>
<comment type="similarity">
    <text evidence="8">Belongs to the CemA family.</text>
</comment>
<sequence length="452" mass="52253">MKLPSFLRFANQWFSRTPERALDQAYRAALKIKAIEDEHFNGEKISTKSRNYGNNTISYFKSDLNKYLNIIRVRLGEFKTSRSFVALYSPQSANELNGRARINLDRSEEFDIESQAIIIEKLNFIDEIIAKYSRSNTVDRSLSLIPLSPNQVVPSNPERQVSTNTDRDRSQGWQREAMSQNNSLESMSDKTGAVPRSIIRTVNRIQKELDPKAEEEVVQKFRNSRDKTIISIKFILTLIIVPILTQQISKTFVVGPIVEHYRSHIEPVQFLNIDLEEEFVQELERYEQKLHFQSLLLSAPEISHEEIEGKVREKAQELNHEYQERGTNSVKNVFSDLMSLLAFGVVLLTNRVELTVLKSFMDDIVYGLSDSAKAFIIILFTDMFVGFHSPHGWEVILEAVSRHLGIPENRDFIFLFIATFPVILDSVIKYWIFRYLNRISPSAVATYKNMNE</sequence>
<dbReference type="PANTHER" id="PTHR33650">
    <property type="entry name" value="CHLOROPLAST ENVELOPE MEMBRANE PROTEIN-RELATED"/>
    <property type="match status" value="1"/>
</dbReference>
<evidence type="ECO:0000256" key="8">
    <source>
        <dbReference type="HAMAP-Rule" id="MF_01308"/>
    </source>
</evidence>
<feature type="compositionally biased region" description="Polar residues" evidence="9">
    <location>
        <begin position="149"/>
        <end position="164"/>
    </location>
</feature>
<comment type="subcellular location">
    <subcellularLocation>
        <location evidence="8">Cell inner membrane</location>
        <topology evidence="8">Multi-pass membrane protein</topology>
    </subcellularLocation>
    <subcellularLocation>
        <location evidence="1">Membrane</location>
        <topology evidence="1">Multi-pass membrane protein</topology>
    </subcellularLocation>
</comment>
<keyword evidence="8" id="KW-1003">Cell membrane</keyword>
<dbReference type="Pfam" id="PF03040">
    <property type="entry name" value="CemA"/>
    <property type="match status" value="1"/>
</dbReference>
<evidence type="ECO:0000256" key="1">
    <source>
        <dbReference type="ARBA" id="ARBA00004141"/>
    </source>
</evidence>
<accession>A0AAE3KNB7</accession>
<keyword evidence="7 8" id="KW-0472">Membrane</keyword>
<dbReference type="GO" id="GO:0005886">
    <property type="term" value="C:plasma membrane"/>
    <property type="evidence" value="ECO:0007669"/>
    <property type="project" value="UniProtKB-SubCell"/>
</dbReference>
<dbReference type="RefSeq" id="WP_254013110.1">
    <property type="nucleotide sequence ID" value="NZ_JAMZMM010000191.1"/>
</dbReference>
<feature type="compositionally biased region" description="Polar residues" evidence="9">
    <location>
        <begin position="171"/>
        <end position="186"/>
    </location>
</feature>
<comment type="caution">
    <text evidence="8">Lacks conserved residue(s) required for the propagation of feature annotation.</text>
</comment>
<comment type="caution">
    <text evidence="10">The sequence shown here is derived from an EMBL/GenBank/DDBJ whole genome shotgun (WGS) entry which is preliminary data.</text>
</comment>
<proteinExistence type="inferred from homology"/>
<evidence type="ECO:0000256" key="5">
    <source>
        <dbReference type="ARBA" id="ARBA00022989"/>
    </source>
</evidence>
<dbReference type="AlphaFoldDB" id="A0AAE3KNB7"/>
<name>A0AAE3KNB7_9CYAN</name>
<keyword evidence="4 8" id="KW-0375">Hydrogen ion transport</keyword>
<keyword evidence="5 8" id="KW-1133">Transmembrane helix</keyword>
<protein>
    <recommendedName>
        <fullName evidence="8">Proton extrusion protein PxcA</fullName>
    </recommendedName>
</protein>
<keyword evidence="11" id="KW-1185">Reference proteome</keyword>
<evidence type="ECO:0000256" key="4">
    <source>
        <dbReference type="ARBA" id="ARBA00022781"/>
    </source>
</evidence>
<evidence type="ECO:0000256" key="2">
    <source>
        <dbReference type="ARBA" id="ARBA00022448"/>
    </source>
</evidence>
<dbReference type="PANTHER" id="PTHR33650:SF2">
    <property type="entry name" value="CHLOROPLAST ENVELOPE MEMBRANE PROTEIN"/>
    <property type="match status" value="1"/>
</dbReference>